<dbReference type="CDD" id="cd00085">
    <property type="entry name" value="HNHc"/>
    <property type="match status" value="1"/>
</dbReference>
<evidence type="ECO:0000259" key="2">
    <source>
        <dbReference type="SMART" id="SM00507"/>
    </source>
</evidence>
<dbReference type="GO" id="GO:0003676">
    <property type="term" value="F:nucleic acid binding"/>
    <property type="evidence" value="ECO:0007669"/>
    <property type="project" value="InterPro"/>
</dbReference>
<dbReference type="GO" id="GO:0008270">
    <property type="term" value="F:zinc ion binding"/>
    <property type="evidence" value="ECO:0007669"/>
    <property type="project" value="InterPro"/>
</dbReference>
<dbReference type="Pfam" id="PF01844">
    <property type="entry name" value="HNH"/>
    <property type="match status" value="1"/>
</dbReference>
<evidence type="ECO:0000313" key="5">
    <source>
        <dbReference type="Proteomes" id="UP000756710"/>
    </source>
</evidence>
<name>A0A060ZKJ3_9ACTN</name>
<protein>
    <submittedName>
        <fullName evidence="3">HNH nuclease</fullName>
    </submittedName>
</protein>
<dbReference type="InterPro" id="IPR052892">
    <property type="entry name" value="NA-targeting_endonuclease"/>
</dbReference>
<reference evidence="4 5" key="2">
    <citation type="submission" date="2021-03" db="EMBL/GenBank/DDBJ databases">
        <title>Genomic Encyclopedia of Type Strains, Phase IV (KMG-IV): sequencing the most valuable type-strain genomes for metagenomic binning, comparative biology and taxonomic classification.</title>
        <authorList>
            <person name="Goeker M."/>
        </authorList>
    </citation>
    <scope>NUCLEOTIDE SEQUENCE [LARGE SCALE GENOMIC DNA]</scope>
    <source>
        <strain evidence="4 5">DSM 41954</strain>
    </source>
</reference>
<reference evidence="3" key="1">
    <citation type="submission" date="2014-05" db="EMBL/GenBank/DDBJ databases">
        <authorList>
            <person name="Horn Fabian"/>
        </authorList>
    </citation>
    <scope>NUCLEOTIDE SEQUENCE</scope>
</reference>
<feature type="region of interest" description="Disordered" evidence="1">
    <location>
        <begin position="114"/>
        <end position="141"/>
    </location>
</feature>
<sequence>MARSRPKTAVRHLRRLQLADRDGWRCAYCRHPFHSPAGATTDHVAPYSLLRTWSVGALVLACFDCNNRKGDRFPLSIALLLLRSIDPTRPVVRPIDLPLLARLAHANQAIQPALGSADHDGRRSTCHLPESTVSELERTAA</sequence>
<dbReference type="HOGENOM" id="CLU_1854103_0_0_11"/>
<dbReference type="Gene3D" id="1.10.30.50">
    <property type="match status" value="1"/>
</dbReference>
<dbReference type="AlphaFoldDB" id="A0A060ZKJ3"/>
<accession>A0A060ZKJ3</accession>
<dbReference type="InterPro" id="IPR002711">
    <property type="entry name" value="HNH"/>
</dbReference>
<dbReference type="Proteomes" id="UP000756710">
    <property type="component" value="Unassembled WGS sequence"/>
</dbReference>
<dbReference type="EMBL" id="JAGGLR010000004">
    <property type="protein sequence ID" value="MBP2061047.1"/>
    <property type="molecule type" value="Genomic_DNA"/>
</dbReference>
<keyword evidence="5" id="KW-1185">Reference proteome</keyword>
<dbReference type="InterPro" id="IPR003615">
    <property type="entry name" value="HNH_nuc"/>
</dbReference>
<dbReference type="GO" id="GO:0004519">
    <property type="term" value="F:endonuclease activity"/>
    <property type="evidence" value="ECO:0007669"/>
    <property type="project" value="InterPro"/>
</dbReference>
<proteinExistence type="predicted"/>
<evidence type="ECO:0000313" key="4">
    <source>
        <dbReference type="EMBL" id="MBP2061047.1"/>
    </source>
</evidence>
<dbReference type="PANTHER" id="PTHR33877">
    <property type="entry name" value="SLL1193 PROTEIN"/>
    <property type="match status" value="1"/>
</dbReference>
<evidence type="ECO:0000256" key="1">
    <source>
        <dbReference type="SAM" id="MobiDB-lite"/>
    </source>
</evidence>
<feature type="domain" description="HNH nuclease" evidence="2">
    <location>
        <begin position="13"/>
        <end position="67"/>
    </location>
</feature>
<dbReference type="PANTHER" id="PTHR33877:SF2">
    <property type="entry name" value="OS07G0170200 PROTEIN"/>
    <property type="match status" value="1"/>
</dbReference>
<dbReference type="EMBL" id="LK022848">
    <property type="protein sequence ID" value="CDR06523.1"/>
    <property type="molecule type" value="Genomic_DNA"/>
</dbReference>
<organism evidence="3">
    <name type="scientific">Streptomyces iranensis</name>
    <dbReference type="NCBI Taxonomy" id="576784"/>
    <lineage>
        <taxon>Bacteria</taxon>
        <taxon>Bacillati</taxon>
        <taxon>Actinomycetota</taxon>
        <taxon>Actinomycetes</taxon>
        <taxon>Kitasatosporales</taxon>
        <taxon>Streptomycetaceae</taxon>
        <taxon>Streptomyces</taxon>
        <taxon>Streptomyces violaceusniger group</taxon>
    </lineage>
</organism>
<evidence type="ECO:0000313" key="3">
    <source>
        <dbReference type="EMBL" id="CDR06523.1"/>
    </source>
</evidence>
<dbReference type="RefSeq" id="WP_044569965.1">
    <property type="nucleotide sequence ID" value="NZ_BAABDR010000068.1"/>
</dbReference>
<gene>
    <name evidence="4" type="ORF">J2Z30_002049</name>
    <name evidence="3" type="ORF">SIRAN3412</name>
</gene>
<dbReference type="SMART" id="SM00507">
    <property type="entry name" value="HNHc"/>
    <property type="match status" value="1"/>
</dbReference>